<comment type="caution">
    <text evidence="1">The sequence shown here is derived from an EMBL/GenBank/DDBJ whole genome shotgun (WGS) entry which is preliminary data.</text>
</comment>
<sequence>MVLTRIPIRSSKDITLEDLFTSLIHKRFPLSSGKPLWGLILYDSRTLIFYADHLLGDGTSYLNFQTELLKFMNKPKPVEGLKFTGADSVIFRDSLFAERDISPMQTEIISYKPSPLFLASAAVKTFLPSVYGIYAKYVPKSKYDGLGSEIFPLNDSDPQMRREYHLKLLNVSSEKLSKLLQICRKHQVKLTSLFANICLLALHPITKEHALSVEVPANIRNLIQQEKANELCNSFSDKFGLYMGPISMKLQSLEKNNGTEKLDWDLMKHVQNMITDGFKISNQGIGLLTNINIKEFVENETTKSRDTLEISNLGMAKFNVDSDKDGKSSFTNIIEIVDMIFNQPVGSRGTCFGCNVLATPKGGANFSLTCVKALGPDTVKTYAEGFQYWIDQALALDA</sequence>
<reference evidence="1" key="1">
    <citation type="submission" date="2023-04" db="EMBL/GenBank/DDBJ databases">
        <title>Ambrosiozyma monospora NBRC 10751.</title>
        <authorList>
            <person name="Ichikawa N."/>
            <person name="Sato H."/>
            <person name="Tonouchi N."/>
        </authorList>
    </citation>
    <scope>NUCLEOTIDE SEQUENCE</scope>
    <source>
        <strain evidence="1">NBRC 10751</strain>
    </source>
</reference>
<evidence type="ECO:0000313" key="1">
    <source>
        <dbReference type="EMBL" id="GME77364.1"/>
    </source>
</evidence>
<organism evidence="1 2">
    <name type="scientific">Ambrosiozyma monospora</name>
    <name type="common">Yeast</name>
    <name type="synonym">Endomycopsis monosporus</name>
    <dbReference type="NCBI Taxonomy" id="43982"/>
    <lineage>
        <taxon>Eukaryota</taxon>
        <taxon>Fungi</taxon>
        <taxon>Dikarya</taxon>
        <taxon>Ascomycota</taxon>
        <taxon>Saccharomycotina</taxon>
        <taxon>Pichiomycetes</taxon>
        <taxon>Pichiales</taxon>
        <taxon>Pichiaceae</taxon>
        <taxon>Ambrosiozyma</taxon>
    </lineage>
</organism>
<proteinExistence type="predicted"/>
<dbReference type="Proteomes" id="UP001165064">
    <property type="component" value="Unassembled WGS sequence"/>
</dbReference>
<keyword evidence="2" id="KW-1185">Reference proteome</keyword>
<accession>A0ACB5SZA9</accession>
<protein>
    <submittedName>
        <fullName evidence="1">Unnamed protein product</fullName>
    </submittedName>
</protein>
<dbReference type="EMBL" id="BSXS01001825">
    <property type="protein sequence ID" value="GME77364.1"/>
    <property type="molecule type" value="Genomic_DNA"/>
</dbReference>
<evidence type="ECO:0000313" key="2">
    <source>
        <dbReference type="Proteomes" id="UP001165064"/>
    </source>
</evidence>
<gene>
    <name evidence="1" type="ORF">Amon02_000300500</name>
</gene>
<name>A0ACB5SZA9_AMBMO</name>